<dbReference type="Proteomes" id="UP000253729">
    <property type="component" value="Unassembled WGS sequence"/>
</dbReference>
<keyword evidence="3" id="KW-1185">Reference proteome</keyword>
<reference evidence="2 3" key="1">
    <citation type="submission" date="2018-07" db="EMBL/GenBank/DDBJ databases">
        <title>The genomes of Aspergillus section Nigri reveals drivers in fungal speciation.</title>
        <authorList>
            <consortium name="DOE Joint Genome Institute"/>
            <person name="Vesth T.C."/>
            <person name="Nybo J."/>
            <person name="Theobald S."/>
            <person name="Brandl J."/>
            <person name="Frisvad J.C."/>
            <person name="Nielsen K.F."/>
            <person name="Lyhne E.K."/>
            <person name="Kogle M.E."/>
            <person name="Kuo A."/>
            <person name="Riley R."/>
            <person name="Clum A."/>
            <person name="Nolan M."/>
            <person name="Lipzen A."/>
            <person name="Salamov A."/>
            <person name="Henrissat B."/>
            <person name="Wiebenga A."/>
            <person name="De vries R.P."/>
            <person name="Grigoriev I.V."/>
            <person name="Mortensen U.H."/>
            <person name="Andersen M.R."/>
            <person name="Baker S.E."/>
        </authorList>
    </citation>
    <scope>NUCLEOTIDE SEQUENCE [LARGE SCALE GENOMIC DNA]</scope>
    <source>
        <strain evidence="2 3">CBS 139.54b</strain>
    </source>
</reference>
<feature type="region of interest" description="Disordered" evidence="1">
    <location>
        <begin position="101"/>
        <end position="121"/>
    </location>
</feature>
<dbReference type="RefSeq" id="XP_026623814.1">
    <property type="nucleotide sequence ID" value="XM_026767123.1"/>
</dbReference>
<evidence type="ECO:0000313" key="3">
    <source>
        <dbReference type="Proteomes" id="UP000253729"/>
    </source>
</evidence>
<proteinExistence type="predicted"/>
<dbReference type="EMBL" id="KZ852058">
    <property type="protein sequence ID" value="RDH30792.1"/>
    <property type="molecule type" value="Genomic_DNA"/>
</dbReference>
<dbReference type="GeneID" id="38135479"/>
<accession>A0A3F3PVM1</accession>
<evidence type="ECO:0000313" key="2">
    <source>
        <dbReference type="EMBL" id="RDH30792.1"/>
    </source>
</evidence>
<protein>
    <submittedName>
        <fullName evidence="2">Uncharacterized protein</fullName>
    </submittedName>
</protein>
<dbReference type="AlphaFoldDB" id="A0A3F3PVM1"/>
<organism evidence="2 3">
    <name type="scientific">Aspergillus welwitschiae</name>
    <dbReference type="NCBI Taxonomy" id="1341132"/>
    <lineage>
        <taxon>Eukaryota</taxon>
        <taxon>Fungi</taxon>
        <taxon>Dikarya</taxon>
        <taxon>Ascomycota</taxon>
        <taxon>Pezizomycotina</taxon>
        <taxon>Eurotiomycetes</taxon>
        <taxon>Eurotiomycetidae</taxon>
        <taxon>Eurotiales</taxon>
        <taxon>Aspergillaceae</taxon>
        <taxon>Aspergillus</taxon>
        <taxon>Aspergillus subgen. Circumdati</taxon>
    </lineage>
</organism>
<evidence type="ECO:0000256" key="1">
    <source>
        <dbReference type="SAM" id="MobiDB-lite"/>
    </source>
</evidence>
<sequence>MPRRHPSDGCNAFHPRLIGAVRAYHSNRQVLRDTTTSAATRKWPFISLSCHGPSCCGLCAIEFRLTLPFETCSPFRRSLLSTAGSPLSAQSDAARRIRQHPNTHVSLGGMNSDEIGLPKEL</sequence>
<gene>
    <name evidence="2" type="ORF">BDQ94DRAFT_148017</name>
</gene>
<name>A0A3F3PVM1_9EURO</name>